<protein>
    <recommendedName>
        <fullName evidence="4">VanZ-like domain-containing protein</fullName>
    </recommendedName>
</protein>
<evidence type="ECO:0000313" key="3">
    <source>
        <dbReference type="Proteomes" id="UP000679220"/>
    </source>
</evidence>
<evidence type="ECO:0000313" key="2">
    <source>
        <dbReference type="EMBL" id="MBR8537518.1"/>
    </source>
</evidence>
<comment type="caution">
    <text evidence="2">The sequence shown here is derived from an EMBL/GenBank/DDBJ whole genome shotgun (WGS) entry which is preliminary data.</text>
</comment>
<evidence type="ECO:0000256" key="1">
    <source>
        <dbReference type="SAM" id="Phobius"/>
    </source>
</evidence>
<dbReference type="Proteomes" id="UP000679220">
    <property type="component" value="Unassembled WGS sequence"/>
</dbReference>
<keyword evidence="1" id="KW-1133">Transmembrane helix</keyword>
<feature type="transmembrane region" description="Helical" evidence="1">
    <location>
        <begin position="21"/>
        <end position="42"/>
    </location>
</feature>
<name>A0A941F845_9BACT</name>
<organism evidence="2 3">
    <name type="scientific">Carboxylicivirga sediminis</name>
    <dbReference type="NCBI Taxonomy" id="2006564"/>
    <lineage>
        <taxon>Bacteria</taxon>
        <taxon>Pseudomonadati</taxon>
        <taxon>Bacteroidota</taxon>
        <taxon>Bacteroidia</taxon>
        <taxon>Marinilabiliales</taxon>
        <taxon>Marinilabiliaceae</taxon>
        <taxon>Carboxylicivirga</taxon>
    </lineage>
</organism>
<feature type="transmembrane region" description="Helical" evidence="1">
    <location>
        <begin position="116"/>
        <end position="136"/>
    </location>
</feature>
<accession>A0A941F845</accession>
<evidence type="ECO:0008006" key="4">
    <source>
        <dbReference type="Google" id="ProtNLM"/>
    </source>
</evidence>
<feature type="transmembrane region" description="Helical" evidence="1">
    <location>
        <begin position="54"/>
        <end position="77"/>
    </location>
</feature>
<feature type="transmembrane region" description="Helical" evidence="1">
    <location>
        <begin position="84"/>
        <end position="104"/>
    </location>
</feature>
<gene>
    <name evidence="2" type="ORF">KDU71_18255</name>
</gene>
<keyword evidence="1" id="KW-0472">Membrane</keyword>
<dbReference type="RefSeq" id="WP_212192543.1">
    <property type="nucleotide sequence ID" value="NZ_JAGTAR010000033.1"/>
</dbReference>
<sequence length="145" mass="16479">MVNPKNFFLDKEKLRTIDTIRIIYLMVFMVCFALTEAGRYIYRPFIYANNINDFGIADSMGNSGGIIVQIFFGLMLVNPTKTKGLRLIGFFVIGYVLYEVAQLILPKGVFDWKDIYATLIGGLIALGLFLLLNKLVKGNKTIYKF</sequence>
<proteinExistence type="predicted"/>
<reference evidence="2" key="1">
    <citation type="journal article" date="2018" name="Int. J. Syst. Evol. Microbiol.">
        <title>Carboxylicivirga sediminis sp. nov., isolated from coastal sediment.</title>
        <authorList>
            <person name="Wang F.Q."/>
            <person name="Ren L.H."/>
            <person name="Zou R.J."/>
            <person name="Sun Y.Z."/>
            <person name="Liu X.J."/>
            <person name="Jiang F."/>
            <person name="Liu L.J."/>
        </authorList>
    </citation>
    <scope>NUCLEOTIDE SEQUENCE</scope>
    <source>
        <strain evidence="2">JR1</strain>
    </source>
</reference>
<dbReference type="EMBL" id="JAGTAR010000033">
    <property type="protein sequence ID" value="MBR8537518.1"/>
    <property type="molecule type" value="Genomic_DNA"/>
</dbReference>
<keyword evidence="3" id="KW-1185">Reference proteome</keyword>
<reference evidence="2" key="2">
    <citation type="submission" date="2021-04" db="EMBL/GenBank/DDBJ databases">
        <authorList>
            <person name="Zhang T."/>
            <person name="Zhang Y."/>
            <person name="Lu D."/>
            <person name="Zuo D."/>
            <person name="Du Z."/>
        </authorList>
    </citation>
    <scope>NUCLEOTIDE SEQUENCE</scope>
    <source>
        <strain evidence="2">JR1</strain>
    </source>
</reference>
<keyword evidence="1" id="KW-0812">Transmembrane</keyword>
<dbReference type="AlphaFoldDB" id="A0A941F845"/>